<dbReference type="InterPro" id="IPR008461">
    <property type="entry name" value="CrtY"/>
</dbReference>
<dbReference type="EMBL" id="FZOS01000001">
    <property type="protein sequence ID" value="SNS10711.1"/>
    <property type="molecule type" value="Genomic_DNA"/>
</dbReference>
<dbReference type="InterPro" id="IPR010108">
    <property type="entry name" value="Lycopene_cyclase_b/e"/>
</dbReference>
<dbReference type="GO" id="GO:0045436">
    <property type="term" value="F:lycopene beta cyclase activity"/>
    <property type="evidence" value="ECO:0007669"/>
    <property type="project" value="InterPro"/>
</dbReference>
<reference evidence="3" key="1">
    <citation type="submission" date="2017-06" db="EMBL/GenBank/DDBJ databases">
        <authorList>
            <person name="Varghese N."/>
            <person name="Submissions S."/>
        </authorList>
    </citation>
    <scope>NUCLEOTIDE SEQUENCE [LARGE SCALE GENOMIC DNA]</scope>
    <source>
        <strain evidence="3">LNB2</strain>
    </source>
</reference>
<dbReference type="NCBIfam" id="TIGR01789">
    <property type="entry name" value="lycopene_cycl"/>
    <property type="match status" value="1"/>
</dbReference>
<protein>
    <submittedName>
        <fullName evidence="2">Lycopene beta-cyclase</fullName>
    </submittedName>
</protein>
<dbReference type="InterPro" id="IPR036188">
    <property type="entry name" value="FAD/NAD-bd_sf"/>
</dbReference>
<name>A0A239BTE7_9SPHN</name>
<evidence type="ECO:0000313" key="3">
    <source>
        <dbReference type="Proteomes" id="UP000198281"/>
    </source>
</evidence>
<evidence type="ECO:0000313" key="2">
    <source>
        <dbReference type="EMBL" id="SNS10711.1"/>
    </source>
</evidence>
<sequence>MAQTKHCDLAIAGGGLAGSLIALALAARRPNVRVLLVDEGETIGGNHIWSFFHNDVADADRWLLAPLVGHGWQGYNVAFPGRRRKLGTPYYSILSERLDAVVRRTLRDDLVMTGRRITALNKTTLLIEGGDRVQAKAVIDARGPGDLGQIDCGWQKFVGQVVRLESPHGLERPVVMDATVDQIDGYRFVYVLPLDADRLLIEDTYYSDAPLIDLDAVTARIADYATAKGWAIAEVERQETGVLPVALGGDFDAYWQSGAKDVAKAGVRAGLFHPTTGYSLPDAVRTAMFVAGLPSPASRTLHDVMREHARATWEERGFYRMLGRMLFRAAEPERRYRVMQRFYGLDRALIERFYAAQSTGMDRFRILAGRPPVPVLRAIRLMGERTDMRA</sequence>
<proteinExistence type="inferred from homology"/>
<dbReference type="NCBIfam" id="TIGR01790">
    <property type="entry name" value="carotene-cycl"/>
    <property type="match status" value="1"/>
</dbReference>
<gene>
    <name evidence="2" type="ORF">SAMN06295912_101376</name>
</gene>
<dbReference type="OrthoDB" id="5793379at2"/>
<evidence type="ECO:0000256" key="1">
    <source>
        <dbReference type="ARBA" id="ARBA00006599"/>
    </source>
</evidence>
<dbReference type="Gene3D" id="3.50.50.60">
    <property type="entry name" value="FAD/NAD(P)-binding domain"/>
    <property type="match status" value="1"/>
</dbReference>
<dbReference type="GO" id="GO:0016705">
    <property type="term" value="F:oxidoreductase activity, acting on paired donors, with incorporation or reduction of molecular oxygen"/>
    <property type="evidence" value="ECO:0007669"/>
    <property type="project" value="InterPro"/>
</dbReference>
<dbReference type="SUPFAM" id="SSF51905">
    <property type="entry name" value="FAD/NAD(P)-binding domain"/>
    <property type="match status" value="1"/>
</dbReference>
<organism evidence="2 3">
    <name type="scientific">Edaphosphingomonas laterariae</name>
    <dbReference type="NCBI Taxonomy" id="861865"/>
    <lineage>
        <taxon>Bacteria</taxon>
        <taxon>Pseudomonadati</taxon>
        <taxon>Pseudomonadota</taxon>
        <taxon>Alphaproteobacteria</taxon>
        <taxon>Sphingomonadales</taxon>
        <taxon>Rhizorhabdaceae</taxon>
        <taxon>Edaphosphingomonas</taxon>
    </lineage>
</organism>
<dbReference type="GO" id="GO:0016117">
    <property type="term" value="P:carotenoid biosynthetic process"/>
    <property type="evidence" value="ECO:0007669"/>
    <property type="project" value="InterPro"/>
</dbReference>
<dbReference type="Pfam" id="PF05834">
    <property type="entry name" value="Lycopene_cycl"/>
    <property type="match status" value="1"/>
</dbReference>
<accession>A0A239BTE7</accession>
<dbReference type="RefSeq" id="WP_089217879.1">
    <property type="nucleotide sequence ID" value="NZ_FZOS01000001.1"/>
</dbReference>
<keyword evidence="3" id="KW-1185">Reference proteome</keyword>
<comment type="similarity">
    <text evidence="1">Belongs to the lycopene cyclase family.</text>
</comment>
<dbReference type="Proteomes" id="UP000198281">
    <property type="component" value="Unassembled WGS sequence"/>
</dbReference>
<dbReference type="AlphaFoldDB" id="A0A239BTE7"/>